<organism evidence="1 2">
    <name type="scientific">Estrella lausannensis</name>
    <dbReference type="NCBI Taxonomy" id="483423"/>
    <lineage>
        <taxon>Bacteria</taxon>
        <taxon>Pseudomonadati</taxon>
        <taxon>Chlamydiota</taxon>
        <taxon>Chlamydiia</taxon>
        <taxon>Parachlamydiales</taxon>
        <taxon>Candidatus Criblamydiaceae</taxon>
        <taxon>Estrella</taxon>
    </lineage>
</organism>
<dbReference type="RefSeq" id="WP_098039209.1">
    <property type="nucleotide sequence ID" value="NZ_CWGJ01000027.1"/>
</dbReference>
<reference evidence="2" key="1">
    <citation type="submission" date="2015-06" db="EMBL/GenBank/DDBJ databases">
        <authorList>
            <person name="Bertelli C."/>
        </authorList>
    </citation>
    <scope>NUCLEOTIDE SEQUENCE [LARGE SCALE GENOMIC DNA]</scope>
    <source>
        <strain evidence="2">CRIB-30</strain>
    </source>
</reference>
<protein>
    <submittedName>
        <fullName evidence="1">Uncharacterized protein</fullName>
    </submittedName>
</protein>
<dbReference type="EMBL" id="CWGJ01000027">
    <property type="protein sequence ID" value="CRX39340.1"/>
    <property type="molecule type" value="Genomic_DNA"/>
</dbReference>
<evidence type="ECO:0000313" key="1">
    <source>
        <dbReference type="EMBL" id="CRX39340.1"/>
    </source>
</evidence>
<sequence length="103" mass="11899">MGLNQPDDKISWRLVEKTIQEVIQDQENKLFAAGKRFVPHLTKEDLLQPNDFEELETNPYFRYEEGVLCGLLTIQMAMQALRQERLHRKSAEYSVSPSSSSDA</sequence>
<name>A0A0H5E7N4_9BACT</name>
<gene>
    <name evidence="1" type="ORF">ELAC_2018</name>
</gene>
<dbReference type="OrthoDB" id="21678at2"/>
<accession>A0A0H5E7N4</accession>
<dbReference type="AlphaFoldDB" id="A0A0H5E7N4"/>
<proteinExistence type="predicted"/>
<evidence type="ECO:0000313" key="2">
    <source>
        <dbReference type="Proteomes" id="UP000220251"/>
    </source>
</evidence>
<keyword evidence="2" id="KW-1185">Reference proteome</keyword>
<dbReference type="Proteomes" id="UP000220251">
    <property type="component" value="Unassembled WGS sequence"/>
</dbReference>